<protein>
    <submittedName>
        <fullName evidence="1">Uncharacterized protein</fullName>
    </submittedName>
</protein>
<comment type="caution">
    <text evidence="1">The sequence shown here is derived from an EMBL/GenBank/DDBJ whole genome shotgun (WGS) entry which is preliminary data.</text>
</comment>
<gene>
    <name evidence="1" type="ORF">K0M31_000131</name>
</gene>
<reference evidence="1" key="1">
    <citation type="submission" date="2021-10" db="EMBL/GenBank/DDBJ databases">
        <title>Melipona bicolor Genome sequencing and assembly.</title>
        <authorList>
            <person name="Araujo N.S."/>
            <person name="Arias M.C."/>
        </authorList>
    </citation>
    <scope>NUCLEOTIDE SEQUENCE</scope>
    <source>
        <strain evidence="1">USP_2M_L1-L4_2017</strain>
        <tissue evidence="1">Whole body</tissue>
    </source>
</reference>
<name>A0AA40KWH0_9HYME</name>
<dbReference type="EMBL" id="JAHYIQ010000001">
    <property type="protein sequence ID" value="KAK1135545.1"/>
    <property type="molecule type" value="Genomic_DNA"/>
</dbReference>
<accession>A0AA40KWH0</accession>
<dbReference type="Proteomes" id="UP001177670">
    <property type="component" value="Unassembled WGS sequence"/>
</dbReference>
<proteinExistence type="predicted"/>
<evidence type="ECO:0000313" key="1">
    <source>
        <dbReference type="EMBL" id="KAK1135545.1"/>
    </source>
</evidence>
<organism evidence="1 2">
    <name type="scientific">Melipona bicolor</name>
    <dbReference type="NCBI Taxonomy" id="60889"/>
    <lineage>
        <taxon>Eukaryota</taxon>
        <taxon>Metazoa</taxon>
        <taxon>Ecdysozoa</taxon>
        <taxon>Arthropoda</taxon>
        <taxon>Hexapoda</taxon>
        <taxon>Insecta</taxon>
        <taxon>Pterygota</taxon>
        <taxon>Neoptera</taxon>
        <taxon>Endopterygota</taxon>
        <taxon>Hymenoptera</taxon>
        <taxon>Apocrita</taxon>
        <taxon>Aculeata</taxon>
        <taxon>Apoidea</taxon>
        <taxon>Anthophila</taxon>
        <taxon>Apidae</taxon>
        <taxon>Melipona</taxon>
    </lineage>
</organism>
<dbReference type="AlphaFoldDB" id="A0AA40KWH0"/>
<sequence length="117" mass="13196">MKSEGQLMVVLGWREKERKSARDVEMPGQRTVWLVSVIITTSGTSHRGRLQRLERLEDIADGEWTREYKGRSRSWDNVAPSASSELNRNWGQRLSSVNVAEPSLEPASLLVLSSSTL</sequence>
<keyword evidence="2" id="KW-1185">Reference proteome</keyword>
<evidence type="ECO:0000313" key="2">
    <source>
        <dbReference type="Proteomes" id="UP001177670"/>
    </source>
</evidence>